<dbReference type="OrthoDB" id="9806150at2"/>
<keyword evidence="5" id="KW-1185">Reference proteome</keyword>
<dbReference type="STRING" id="157463.GCA_001047075_01403"/>
<dbReference type="CDD" id="cd03424">
    <property type="entry name" value="NUDIX_ADPRase_Nudt5_UGPPase_Nudt14"/>
    <property type="match status" value="1"/>
</dbReference>
<reference evidence="4 5" key="1">
    <citation type="journal article" date="2015" name="BMC Genomics">
        <title>Comparative genomics of Fructobacillus spp. and Leuconostoc spp. reveals niche-specific evolution of Fructobacillus spp.</title>
        <authorList>
            <person name="Endo A."/>
            <person name="Tanizawa Y."/>
            <person name="Tanaka N."/>
            <person name="Maeno S."/>
            <person name="Kumar H."/>
            <person name="Shiwa Y."/>
            <person name="Okada S."/>
            <person name="Yoshikawa H."/>
            <person name="Dicks L."/>
            <person name="Nakagawa J."/>
            <person name="Arita M."/>
        </authorList>
    </citation>
    <scope>NUCLEOTIDE SEQUENCE [LARGE SCALE GENOMIC DNA]</scope>
    <source>
        <strain evidence="4 5">JCM 12225</strain>
    </source>
</reference>
<evidence type="ECO:0000313" key="5">
    <source>
        <dbReference type="Proteomes" id="UP000253891"/>
    </source>
</evidence>
<feature type="domain" description="Nudix hydrolase" evidence="3">
    <location>
        <begin position="40"/>
        <end position="178"/>
    </location>
</feature>
<evidence type="ECO:0000256" key="2">
    <source>
        <dbReference type="ARBA" id="ARBA00022801"/>
    </source>
</evidence>
<dbReference type="InterPro" id="IPR015797">
    <property type="entry name" value="NUDIX_hydrolase-like_dom_sf"/>
</dbReference>
<organism evidence="4 5">
    <name type="scientific">Fructobacillus ficulneus</name>
    <dbReference type="NCBI Taxonomy" id="157463"/>
    <lineage>
        <taxon>Bacteria</taxon>
        <taxon>Bacillati</taxon>
        <taxon>Bacillota</taxon>
        <taxon>Bacilli</taxon>
        <taxon>Lactobacillales</taxon>
        <taxon>Lactobacillaceae</taxon>
        <taxon>Fructobacillus</taxon>
    </lineage>
</organism>
<protein>
    <submittedName>
        <fullName evidence="4">ADP-ribose pyrophosphatase</fullName>
    </submittedName>
</protein>
<evidence type="ECO:0000259" key="3">
    <source>
        <dbReference type="PROSITE" id="PS51462"/>
    </source>
</evidence>
<dbReference type="Pfam" id="PF00293">
    <property type="entry name" value="NUDIX"/>
    <property type="match status" value="1"/>
</dbReference>
<name>A0A0K8MK26_9LACO</name>
<dbReference type="EMBL" id="DF968005">
    <property type="protein sequence ID" value="GAP00519.1"/>
    <property type="molecule type" value="Genomic_DNA"/>
</dbReference>
<evidence type="ECO:0000256" key="1">
    <source>
        <dbReference type="ARBA" id="ARBA00001946"/>
    </source>
</evidence>
<evidence type="ECO:0000313" key="4">
    <source>
        <dbReference type="EMBL" id="GAP00519.1"/>
    </source>
</evidence>
<dbReference type="PANTHER" id="PTHR11839:SF18">
    <property type="entry name" value="NUDIX HYDROLASE DOMAIN-CONTAINING PROTEIN"/>
    <property type="match status" value="1"/>
</dbReference>
<dbReference type="GO" id="GO:0016787">
    <property type="term" value="F:hydrolase activity"/>
    <property type="evidence" value="ECO:0007669"/>
    <property type="project" value="UniProtKB-KW"/>
</dbReference>
<proteinExistence type="predicted"/>
<dbReference type="RefSeq" id="WP_061993808.1">
    <property type="nucleotide sequence ID" value="NZ_DF968005.1"/>
</dbReference>
<dbReference type="GO" id="GO:0019693">
    <property type="term" value="P:ribose phosphate metabolic process"/>
    <property type="evidence" value="ECO:0007669"/>
    <property type="project" value="TreeGrafter"/>
</dbReference>
<dbReference type="AlphaFoldDB" id="A0A0K8MK26"/>
<accession>A0A0K8MK26</accession>
<dbReference type="GO" id="GO:0006753">
    <property type="term" value="P:nucleoside phosphate metabolic process"/>
    <property type="evidence" value="ECO:0007669"/>
    <property type="project" value="TreeGrafter"/>
</dbReference>
<keyword evidence="2" id="KW-0378">Hydrolase</keyword>
<comment type="cofactor">
    <cofactor evidence="1">
        <name>Mg(2+)</name>
        <dbReference type="ChEBI" id="CHEBI:18420"/>
    </cofactor>
</comment>
<gene>
    <name evidence="4" type="ORF">FFIC_285380</name>
</gene>
<dbReference type="PANTHER" id="PTHR11839">
    <property type="entry name" value="UDP/ADP-SUGAR PYROPHOSPHATASE"/>
    <property type="match status" value="1"/>
</dbReference>
<dbReference type="SUPFAM" id="SSF55811">
    <property type="entry name" value="Nudix"/>
    <property type="match status" value="1"/>
</dbReference>
<dbReference type="InterPro" id="IPR000086">
    <property type="entry name" value="NUDIX_hydrolase_dom"/>
</dbReference>
<dbReference type="Proteomes" id="UP000253891">
    <property type="component" value="Unassembled WGS sequence"/>
</dbReference>
<dbReference type="PROSITE" id="PS51462">
    <property type="entry name" value="NUDIX"/>
    <property type="match status" value="1"/>
</dbReference>
<sequence>MADKEQVIASETIYQGPIFSVEKQKVQLADGTTAQRDIVHHVLAVGVLPLVDEDHAILVRQWRAAAGDFVLEIPAGKVDSRDHGDQKAACEAAAIRELNEEIRYHPGHLEEFALGYEGVGFTDAQMAFYLASEMQPLSGDDKLPRDHGESLDLVTLSFAEMTTLYQDGKLNDIKTLMAYFYWTNWRMNNGR</sequence>
<dbReference type="Gene3D" id="3.90.79.10">
    <property type="entry name" value="Nucleoside Triphosphate Pyrophosphohydrolase"/>
    <property type="match status" value="1"/>
</dbReference>